<feature type="coiled-coil region" evidence="1">
    <location>
        <begin position="75"/>
        <end position="102"/>
    </location>
</feature>
<dbReference type="AlphaFoldDB" id="A0A1T4XDK3"/>
<proteinExistence type="predicted"/>
<evidence type="ECO:0000259" key="2">
    <source>
        <dbReference type="Pfam" id="PF09350"/>
    </source>
</evidence>
<dbReference type="PANTHER" id="PTHR39158:SF1">
    <property type="entry name" value="DNAJ HOMOLOG SUBFAMILY C MEMBER 28"/>
    <property type="match status" value="1"/>
</dbReference>
<reference evidence="3 4" key="1">
    <citation type="submission" date="2017-02" db="EMBL/GenBank/DDBJ databases">
        <authorList>
            <person name="Peterson S.W."/>
        </authorList>
    </citation>
    <scope>NUCLEOTIDE SEQUENCE [LARGE SCALE GENOMIC DNA]</scope>
    <source>
        <strain evidence="3 4">DSM 16080</strain>
    </source>
</reference>
<dbReference type="PANTHER" id="PTHR39158">
    <property type="entry name" value="OS08G0560600 PROTEIN"/>
    <property type="match status" value="1"/>
</dbReference>
<name>A0A1T4XDK3_9BACT</name>
<dbReference type="EMBL" id="FUYC01000010">
    <property type="protein sequence ID" value="SKA87630.1"/>
    <property type="molecule type" value="Genomic_DNA"/>
</dbReference>
<evidence type="ECO:0000313" key="4">
    <source>
        <dbReference type="Proteomes" id="UP000190027"/>
    </source>
</evidence>
<feature type="domain" description="DnaJ homologue subfamily C member 28 conserved" evidence="2">
    <location>
        <begin position="23"/>
        <end position="90"/>
    </location>
</feature>
<keyword evidence="1" id="KW-0175">Coiled coil</keyword>
<protein>
    <recommendedName>
        <fullName evidence="2">DnaJ homologue subfamily C member 28 conserved domain-containing protein</fullName>
    </recommendedName>
</protein>
<dbReference type="Pfam" id="PF09350">
    <property type="entry name" value="DJC28_CD"/>
    <property type="match status" value="1"/>
</dbReference>
<gene>
    <name evidence="3" type="ORF">SAMN02745704_02062</name>
</gene>
<keyword evidence="4" id="KW-1185">Reference proteome</keyword>
<dbReference type="Proteomes" id="UP000190027">
    <property type="component" value="Unassembled WGS sequence"/>
</dbReference>
<dbReference type="STRING" id="1121449.SAMN02745704_02062"/>
<organism evidence="3 4">
    <name type="scientific">Paucidesulfovibrio gracilis DSM 16080</name>
    <dbReference type="NCBI Taxonomy" id="1121449"/>
    <lineage>
        <taxon>Bacteria</taxon>
        <taxon>Pseudomonadati</taxon>
        <taxon>Thermodesulfobacteriota</taxon>
        <taxon>Desulfovibrionia</taxon>
        <taxon>Desulfovibrionales</taxon>
        <taxon>Desulfovibrionaceae</taxon>
        <taxon>Paucidesulfovibrio</taxon>
    </lineage>
</organism>
<evidence type="ECO:0000256" key="1">
    <source>
        <dbReference type="SAM" id="Coils"/>
    </source>
</evidence>
<evidence type="ECO:0000313" key="3">
    <source>
        <dbReference type="EMBL" id="SKA87630.1"/>
    </source>
</evidence>
<accession>A0A1T4XDK3</accession>
<dbReference type="InterPro" id="IPR052573">
    <property type="entry name" value="DnaJ_C_subfamily_28"/>
</dbReference>
<dbReference type="InterPro" id="IPR018961">
    <property type="entry name" value="DnaJ_homolog_subfam-C_membr-28"/>
</dbReference>
<sequence length="152" mass="17710">MLPLYTRAGAQYPAAMLEAFHLLAEERIRKAQKDGQFDNLEGAGRPLELEDDSMIPPDLRMAYKILKNADCLPPEMEEQKEIQRALDLLDDMQDEQERYRQIQKLNLLVSNLNARRGRDMSLERSDPYYQRLVEHISVRPRVGDAQDKHTTE</sequence>
<dbReference type="RefSeq" id="WP_234990684.1">
    <property type="nucleotide sequence ID" value="NZ_FUYC01000010.1"/>
</dbReference>